<dbReference type="SUPFAM" id="SSF54909">
    <property type="entry name" value="Dimeric alpha+beta barrel"/>
    <property type="match status" value="1"/>
</dbReference>
<dbReference type="InterPro" id="IPR011008">
    <property type="entry name" value="Dimeric_a/b-barrel"/>
</dbReference>
<dbReference type="PANTHER" id="PTHR33336:SF3">
    <property type="entry name" value="ABM DOMAIN-CONTAINING PROTEIN"/>
    <property type="match status" value="1"/>
</dbReference>
<evidence type="ECO:0000256" key="1">
    <source>
        <dbReference type="SAM" id="SignalP"/>
    </source>
</evidence>
<protein>
    <submittedName>
        <fullName evidence="3">Quinol monooxygenase</fullName>
        <ecNumber evidence="3">1.-.-.-</ecNumber>
    </submittedName>
</protein>
<feature type="domain" description="ABM" evidence="2">
    <location>
        <begin position="44"/>
        <end position="135"/>
    </location>
</feature>
<proteinExistence type="predicted"/>
<evidence type="ECO:0000313" key="3">
    <source>
        <dbReference type="EMBL" id="QDF41448.1"/>
    </source>
</evidence>
<dbReference type="RefSeq" id="WP_140482196.1">
    <property type="nucleotide sequence ID" value="NZ_CP041090.2"/>
</dbReference>
<dbReference type="Pfam" id="PF03992">
    <property type="entry name" value="ABM"/>
    <property type="match status" value="1"/>
</dbReference>
<evidence type="ECO:0000259" key="2">
    <source>
        <dbReference type="PROSITE" id="PS51725"/>
    </source>
</evidence>
<evidence type="ECO:0000313" key="4">
    <source>
        <dbReference type="Proteomes" id="UP000319298"/>
    </source>
</evidence>
<dbReference type="InterPro" id="IPR050744">
    <property type="entry name" value="AI-2_Isomerase_LsrG"/>
</dbReference>
<sequence length="141" mass="15475">MNLGFAKSCVLVTLLGAGAIAASAPVRAKEASGIRYAQIPTGAYSIIAEVRAKPGKEAELRAATLPLIAQVRSDPKNLVYFLQEDREHPGHFVFYEIFATKDAFEAHNAMPYVKDWFAKLPALAEGGVQVMRMEILGRDRR</sequence>
<dbReference type="EC" id="1.-.-.-" evidence="3"/>
<dbReference type="InterPro" id="IPR007138">
    <property type="entry name" value="ABM_dom"/>
</dbReference>
<keyword evidence="1" id="KW-0732">Signal</keyword>
<dbReference type="EMBL" id="CP041090">
    <property type="protein sequence ID" value="QDF41448.1"/>
    <property type="molecule type" value="Genomic_DNA"/>
</dbReference>
<dbReference type="GO" id="GO:0004497">
    <property type="term" value="F:monooxygenase activity"/>
    <property type="evidence" value="ECO:0007669"/>
    <property type="project" value="UniProtKB-KW"/>
</dbReference>
<dbReference type="PROSITE" id="PS51725">
    <property type="entry name" value="ABM"/>
    <property type="match status" value="1"/>
</dbReference>
<name>A0ABX5WDV8_9BRAD</name>
<organism evidence="3 4">
    <name type="scientific">Bradyrhizobium symbiodeficiens</name>
    <dbReference type="NCBI Taxonomy" id="1404367"/>
    <lineage>
        <taxon>Bacteria</taxon>
        <taxon>Pseudomonadati</taxon>
        <taxon>Pseudomonadota</taxon>
        <taxon>Alphaproteobacteria</taxon>
        <taxon>Hyphomicrobiales</taxon>
        <taxon>Nitrobacteraceae</taxon>
        <taxon>Bradyrhizobium</taxon>
    </lineage>
</organism>
<dbReference type="Proteomes" id="UP000319298">
    <property type="component" value="Chromosome"/>
</dbReference>
<reference evidence="3 4" key="2">
    <citation type="journal article" date="2020" name="Int. J. Syst. Evol. Microbiol.">
        <title>Description and complete genome sequences of Bradyrhizobium symbiodeficiens sp. nov., a non-symbiotic bacterium associated with legumes native to Canada.</title>
        <authorList>
            <person name="Bromfield E.S.P."/>
            <person name="Cloutier S."/>
            <person name="Nguyen H.D.T."/>
        </authorList>
    </citation>
    <scope>NUCLEOTIDE SEQUENCE [LARGE SCALE GENOMIC DNA]</scope>
    <source>
        <strain evidence="3 4">65S1MB</strain>
    </source>
</reference>
<keyword evidence="3" id="KW-0560">Oxidoreductase</keyword>
<feature type="chain" id="PRO_5047269979" evidence="1">
    <location>
        <begin position="29"/>
        <end position="141"/>
    </location>
</feature>
<gene>
    <name evidence="3" type="ORF">FJN17_29840</name>
</gene>
<keyword evidence="4" id="KW-1185">Reference proteome</keyword>
<reference evidence="4" key="1">
    <citation type="submission" date="2019-06" db="EMBL/GenBank/DDBJ databases">
        <title>Whole-Genome Sequence of Bradyrhizobium sp. 3 Strain 65S1MB.</title>
        <authorList>
            <person name="Bromfield E.S.P."/>
            <person name="Cloutier S."/>
            <person name="Nguyen H.D.T."/>
        </authorList>
    </citation>
    <scope>NUCLEOTIDE SEQUENCE [LARGE SCALE GENOMIC DNA]</scope>
    <source>
        <strain evidence="4">65S1MB</strain>
    </source>
</reference>
<dbReference type="Gene3D" id="3.30.70.100">
    <property type="match status" value="1"/>
</dbReference>
<accession>A0ABX5WDV8</accession>
<feature type="signal peptide" evidence="1">
    <location>
        <begin position="1"/>
        <end position="28"/>
    </location>
</feature>
<dbReference type="PANTHER" id="PTHR33336">
    <property type="entry name" value="QUINOL MONOOXYGENASE YGIN-RELATED"/>
    <property type="match status" value="1"/>
</dbReference>
<keyword evidence="3" id="KW-0503">Monooxygenase</keyword>